<feature type="region of interest" description="Disordered" evidence="1">
    <location>
        <begin position="111"/>
        <end position="241"/>
    </location>
</feature>
<dbReference type="EMBL" id="OUUZ01000003">
    <property type="protein sequence ID" value="SPQ19954.1"/>
    <property type="molecule type" value="Genomic_DNA"/>
</dbReference>
<reference evidence="2 3" key="1">
    <citation type="submission" date="2018-04" db="EMBL/GenBank/DDBJ databases">
        <authorList>
            <person name="Huttner S."/>
            <person name="Dainat J."/>
        </authorList>
    </citation>
    <scope>NUCLEOTIDE SEQUENCE [LARGE SCALE GENOMIC DNA]</scope>
</reference>
<feature type="compositionally biased region" description="Polar residues" evidence="1">
    <location>
        <begin position="59"/>
        <end position="76"/>
    </location>
</feature>
<dbReference type="Proteomes" id="UP000289323">
    <property type="component" value="Unassembled WGS sequence"/>
</dbReference>
<feature type="compositionally biased region" description="Low complexity" evidence="1">
    <location>
        <begin position="77"/>
        <end position="86"/>
    </location>
</feature>
<evidence type="ECO:0000313" key="2">
    <source>
        <dbReference type="EMBL" id="SPQ19954.1"/>
    </source>
</evidence>
<sequence length="241" mass="24895">MAQNSPGDLDGLSSSDPAASEGNWSVQVQLDASSDRGRSIRRRGRGRSPSTRPSASGTPEQSLSRQATTNSFASIRSSQPSSQPSQNEPTPAEDLLRDLIAVTEVINSALNGALHGVKRPHDDKADDEPLAKRDKLGEELERMAASHPAEVAASALPGSPGFSTSAAAAYNGAANNGPAAIQSDLRLPPRTRNALPARARRRRRPGLGNGTATVLGGIPESDEPVSPGDDGSEHSSGGQGA</sequence>
<feature type="region of interest" description="Disordered" evidence="1">
    <location>
        <begin position="1"/>
        <end position="96"/>
    </location>
</feature>
<proteinExistence type="predicted"/>
<protein>
    <submittedName>
        <fullName evidence="2">9c3cd026-1ee0-42b1-b286-945124d990a7</fullName>
    </submittedName>
</protein>
<evidence type="ECO:0000256" key="1">
    <source>
        <dbReference type="SAM" id="MobiDB-lite"/>
    </source>
</evidence>
<feature type="compositionally biased region" description="Low complexity" evidence="1">
    <location>
        <begin position="47"/>
        <end position="58"/>
    </location>
</feature>
<feature type="compositionally biased region" description="Low complexity" evidence="1">
    <location>
        <begin position="145"/>
        <end position="155"/>
    </location>
</feature>
<evidence type="ECO:0000313" key="3">
    <source>
        <dbReference type="Proteomes" id="UP000289323"/>
    </source>
</evidence>
<accession>A0A446BBV0</accession>
<name>A0A446BBV0_9PEZI</name>
<dbReference type="AlphaFoldDB" id="A0A446BBV0"/>
<feature type="compositionally biased region" description="Low complexity" evidence="1">
    <location>
        <begin position="166"/>
        <end position="197"/>
    </location>
</feature>
<organism evidence="2 3">
    <name type="scientific">Thermothielavioides terrestris</name>
    <dbReference type="NCBI Taxonomy" id="2587410"/>
    <lineage>
        <taxon>Eukaryota</taxon>
        <taxon>Fungi</taxon>
        <taxon>Dikarya</taxon>
        <taxon>Ascomycota</taxon>
        <taxon>Pezizomycotina</taxon>
        <taxon>Sordariomycetes</taxon>
        <taxon>Sordariomycetidae</taxon>
        <taxon>Sordariales</taxon>
        <taxon>Chaetomiaceae</taxon>
        <taxon>Thermothielavioides</taxon>
    </lineage>
</organism>
<feature type="compositionally biased region" description="Low complexity" evidence="1">
    <location>
        <begin position="1"/>
        <end position="20"/>
    </location>
</feature>
<feature type="compositionally biased region" description="Basic and acidic residues" evidence="1">
    <location>
        <begin position="119"/>
        <end position="144"/>
    </location>
</feature>
<gene>
    <name evidence="2" type="ORF">TT172_LOCUS2373</name>
</gene>